<accession>A0A8J5QFH5</accession>
<feature type="region of interest" description="Disordered" evidence="1">
    <location>
        <begin position="143"/>
        <end position="220"/>
    </location>
</feature>
<name>A0A8J5QFH5_9ASCO</name>
<evidence type="ECO:0000256" key="2">
    <source>
        <dbReference type="SAM" id="SignalP"/>
    </source>
</evidence>
<dbReference type="Proteomes" id="UP000694255">
    <property type="component" value="Unassembled WGS sequence"/>
</dbReference>
<proteinExistence type="predicted"/>
<keyword evidence="2" id="KW-0732">Signal</keyword>
<gene>
    <name evidence="3" type="ORF">J8A68_004410</name>
</gene>
<evidence type="ECO:0000256" key="1">
    <source>
        <dbReference type="SAM" id="MobiDB-lite"/>
    </source>
</evidence>
<feature type="signal peptide" evidence="2">
    <location>
        <begin position="1"/>
        <end position="16"/>
    </location>
</feature>
<evidence type="ECO:0000313" key="4">
    <source>
        <dbReference type="Proteomes" id="UP000694255"/>
    </source>
</evidence>
<dbReference type="GeneID" id="73471210"/>
<evidence type="ECO:0000313" key="3">
    <source>
        <dbReference type="EMBL" id="KAG7662022.1"/>
    </source>
</evidence>
<protein>
    <submittedName>
        <fullName evidence="3">Uncharacterized protein</fullName>
    </submittedName>
</protein>
<sequence>MKSYIQILSLATFASAFDLMFLNEDLQGLSKRASSTCSNGCPSASDTITKECGDVSGQNFETTTKFFNCLCHLGGSFWDDLSTCVKDCSDIDTQGIDTSPSGLQSLYCQTAQEFSSLLEEFSGSIPSAFNNVGNQGLGFANAAGSATGETETSPSTLEATTTKETTNGSATTKETTNGSATNGKTTTSETSSESKASESKTTSESKTSSETTSGTKNDAMSMGVGSFLYLMAVALL</sequence>
<reference evidence="3 4" key="1">
    <citation type="journal article" date="2021" name="DNA Res.">
        <title>Genome analysis of Candida subhashii reveals its hybrid nature and dual mitochondrial genome conformations.</title>
        <authorList>
            <person name="Mixao V."/>
            <person name="Hegedusova E."/>
            <person name="Saus E."/>
            <person name="Pryszcz L.P."/>
            <person name="Cillingova A."/>
            <person name="Nosek J."/>
            <person name="Gabaldon T."/>
        </authorList>
    </citation>
    <scope>NUCLEOTIDE SEQUENCE [LARGE SCALE GENOMIC DNA]</scope>
    <source>
        <strain evidence="3 4">CBS 10753</strain>
    </source>
</reference>
<feature type="compositionally biased region" description="Low complexity" evidence="1">
    <location>
        <begin position="204"/>
        <end position="217"/>
    </location>
</feature>
<dbReference type="EMBL" id="JAGSYN010000185">
    <property type="protein sequence ID" value="KAG7662022.1"/>
    <property type="molecule type" value="Genomic_DNA"/>
</dbReference>
<dbReference type="OrthoDB" id="10554199at2759"/>
<dbReference type="AlphaFoldDB" id="A0A8J5QFH5"/>
<feature type="compositionally biased region" description="Low complexity" evidence="1">
    <location>
        <begin position="155"/>
        <end position="194"/>
    </location>
</feature>
<keyword evidence="4" id="KW-1185">Reference proteome</keyword>
<dbReference type="RefSeq" id="XP_049262255.1">
    <property type="nucleotide sequence ID" value="XM_049408366.1"/>
</dbReference>
<comment type="caution">
    <text evidence="3">The sequence shown here is derived from an EMBL/GenBank/DDBJ whole genome shotgun (WGS) entry which is preliminary data.</text>
</comment>
<organism evidence="3 4">
    <name type="scientific">[Candida] subhashii</name>
    <dbReference type="NCBI Taxonomy" id="561895"/>
    <lineage>
        <taxon>Eukaryota</taxon>
        <taxon>Fungi</taxon>
        <taxon>Dikarya</taxon>
        <taxon>Ascomycota</taxon>
        <taxon>Saccharomycotina</taxon>
        <taxon>Pichiomycetes</taxon>
        <taxon>Debaryomycetaceae</taxon>
        <taxon>Spathaspora</taxon>
    </lineage>
</organism>
<feature type="chain" id="PRO_5035319489" evidence="2">
    <location>
        <begin position="17"/>
        <end position="236"/>
    </location>
</feature>